<dbReference type="PANTHER" id="PTHR30001:SF0">
    <property type="entry name" value="RIBONUCLEASE G"/>
    <property type="match status" value="1"/>
</dbReference>
<dbReference type="EMBL" id="BAMD01000053">
    <property type="protein sequence ID" value="GAF04700.1"/>
    <property type="molecule type" value="Genomic_DNA"/>
</dbReference>
<name>W7Y1A9_9BACT</name>
<dbReference type="GO" id="GO:0003723">
    <property type="term" value="F:RNA binding"/>
    <property type="evidence" value="ECO:0007669"/>
    <property type="project" value="UniProtKB-KW"/>
</dbReference>
<sequence length="540" mass="60729">MGIKKSSRKQAGTKVLIIIEIPTIVSAELFVDVSPDELSIALLEDRRLVELRKEKGDVQFTVGDIYLGKVKKIMPGLNAAFVDVGYEKDAFLHYLDLGPQFRTLKKFLNIAKTTKKGGVALHKMKAELDIDKNGTISEVLSVGQEVMVQIAKEPISTKGPRLTSELSIAGRNLVLMPFSDKVSVSQKIKSAEERNRLKKLLISIKPKNFGVIVRTVAEGKRVAELDKELKTLTRRWDEPTAKLFNLKPRALVVGEIGRTSAILRDIMSPSFNSIYISDQEMCKEVREYVGLIAPDREKIVKEFKGDVPLFDQFGIEKQIKSLFGKTVSFKSGAYLIIEHTEALHVIDVNSGNRSKNASTQENNALDVNLAAADEIARQLRLRDMGGIIVVDFIDMQKSEHRQRVYDKMKEAMTSDRTKHNILPLSKFGLMQITRQRVRPELSIETDETCPSCYGTGKIAPAILLEEKLEDSIKKAVEGQKSKKLTLKVHPYLGAYLTKGFPSVFLKWKFKYGFGLKMIPSASLSFLEFKITEDKEKRVDH</sequence>
<protein>
    <submittedName>
        <fullName evidence="7">Ribonuclease G</fullName>
    </submittedName>
</protein>
<keyword evidence="8" id="KW-1185">Reference proteome</keyword>
<dbReference type="Pfam" id="PF10150">
    <property type="entry name" value="RNase_E_G"/>
    <property type="match status" value="1"/>
</dbReference>
<dbReference type="SMART" id="SM00316">
    <property type="entry name" value="S1"/>
    <property type="match status" value="1"/>
</dbReference>
<accession>W7Y1A9</accession>
<dbReference type="InterPro" id="IPR019307">
    <property type="entry name" value="RNA-bd_AU-1/RNase_E/G"/>
</dbReference>
<evidence type="ECO:0000259" key="6">
    <source>
        <dbReference type="SMART" id="SM00316"/>
    </source>
</evidence>
<dbReference type="NCBIfam" id="TIGR00757">
    <property type="entry name" value="RNaseEG"/>
    <property type="match status" value="1"/>
</dbReference>
<proteinExistence type="predicted"/>
<dbReference type="GO" id="GO:0006364">
    <property type="term" value="P:rRNA processing"/>
    <property type="evidence" value="ECO:0007669"/>
    <property type="project" value="TreeGrafter"/>
</dbReference>
<dbReference type="PANTHER" id="PTHR30001">
    <property type="entry name" value="RIBONUCLEASE"/>
    <property type="match status" value="1"/>
</dbReference>
<dbReference type="InterPro" id="IPR012340">
    <property type="entry name" value="NA-bd_OB-fold"/>
</dbReference>
<dbReference type="Proteomes" id="UP000019402">
    <property type="component" value="Unassembled WGS sequence"/>
</dbReference>
<evidence type="ECO:0000256" key="5">
    <source>
        <dbReference type="ARBA" id="ARBA00022884"/>
    </source>
</evidence>
<dbReference type="GO" id="GO:0046872">
    <property type="term" value="F:metal ion binding"/>
    <property type="evidence" value="ECO:0007669"/>
    <property type="project" value="UniProtKB-KW"/>
</dbReference>
<dbReference type="InterPro" id="IPR003029">
    <property type="entry name" value="S1_domain"/>
</dbReference>
<evidence type="ECO:0000256" key="4">
    <source>
        <dbReference type="ARBA" id="ARBA00022842"/>
    </source>
</evidence>
<dbReference type="GO" id="GO:0005737">
    <property type="term" value="C:cytoplasm"/>
    <property type="evidence" value="ECO:0007669"/>
    <property type="project" value="TreeGrafter"/>
</dbReference>
<dbReference type="CDD" id="cd04453">
    <property type="entry name" value="S1_RNase_E"/>
    <property type="match status" value="1"/>
</dbReference>
<dbReference type="GO" id="GO:0016787">
    <property type="term" value="F:hydrolase activity"/>
    <property type="evidence" value="ECO:0007669"/>
    <property type="project" value="UniProtKB-KW"/>
</dbReference>
<dbReference type="SUPFAM" id="SSF50249">
    <property type="entry name" value="Nucleic acid-binding proteins"/>
    <property type="match status" value="1"/>
</dbReference>
<keyword evidence="2" id="KW-0479">Metal-binding</keyword>
<evidence type="ECO:0000313" key="8">
    <source>
        <dbReference type="Proteomes" id="UP000019402"/>
    </source>
</evidence>
<dbReference type="GO" id="GO:0004540">
    <property type="term" value="F:RNA nuclease activity"/>
    <property type="evidence" value="ECO:0007669"/>
    <property type="project" value="InterPro"/>
</dbReference>
<reference evidence="7 8" key="1">
    <citation type="journal article" date="2014" name="Genome Announc.">
        <title>Draft Genome Sequence of Cytophaga fermentans JCM 21142T, a Facultative Anaerobe Isolated from Marine Mud.</title>
        <authorList>
            <person name="Starns D."/>
            <person name="Oshima K."/>
            <person name="Suda W."/>
            <person name="Iino T."/>
            <person name="Yuki M."/>
            <person name="Inoue J."/>
            <person name="Kitamura K."/>
            <person name="Iida T."/>
            <person name="Darby A."/>
            <person name="Hattori M."/>
            <person name="Ohkuma M."/>
        </authorList>
    </citation>
    <scope>NUCLEOTIDE SEQUENCE [LARGE SCALE GENOMIC DNA]</scope>
    <source>
        <strain evidence="7 8">JCM 21142</strain>
    </source>
</reference>
<dbReference type="eggNOG" id="COG1530">
    <property type="taxonomic scope" value="Bacteria"/>
</dbReference>
<evidence type="ECO:0000256" key="2">
    <source>
        <dbReference type="ARBA" id="ARBA00022723"/>
    </source>
</evidence>
<comment type="caution">
    <text evidence="7">The sequence shown here is derived from an EMBL/GenBank/DDBJ whole genome shotgun (WGS) entry which is preliminary data.</text>
</comment>
<dbReference type="InterPro" id="IPR004659">
    <property type="entry name" value="RNase_E/G"/>
</dbReference>
<dbReference type="STRING" id="869213.GCA_000517085_03704"/>
<organism evidence="7 8">
    <name type="scientific">Saccharicrinis fermentans DSM 9555 = JCM 21142</name>
    <dbReference type="NCBI Taxonomy" id="869213"/>
    <lineage>
        <taxon>Bacteria</taxon>
        <taxon>Pseudomonadati</taxon>
        <taxon>Bacteroidota</taxon>
        <taxon>Bacteroidia</taxon>
        <taxon>Marinilabiliales</taxon>
        <taxon>Marinilabiliaceae</taxon>
        <taxon>Saccharicrinis</taxon>
    </lineage>
</organism>
<keyword evidence="4" id="KW-0460">Magnesium</keyword>
<dbReference type="AlphaFoldDB" id="W7Y1A9"/>
<dbReference type="Gene3D" id="2.40.50.140">
    <property type="entry name" value="Nucleic acid-binding proteins"/>
    <property type="match status" value="1"/>
</dbReference>
<evidence type="ECO:0000256" key="1">
    <source>
        <dbReference type="ARBA" id="ARBA00001946"/>
    </source>
</evidence>
<feature type="domain" description="S1 motif" evidence="6">
    <location>
        <begin position="61"/>
        <end position="165"/>
    </location>
</feature>
<evidence type="ECO:0000313" key="7">
    <source>
        <dbReference type="EMBL" id="GAF04700.1"/>
    </source>
</evidence>
<gene>
    <name evidence="7" type="ORF">JCM21142_93417</name>
</gene>
<keyword evidence="3" id="KW-0378">Hydrolase</keyword>
<evidence type="ECO:0000256" key="3">
    <source>
        <dbReference type="ARBA" id="ARBA00022801"/>
    </source>
</evidence>
<keyword evidence="5" id="KW-0694">RNA-binding</keyword>
<comment type="cofactor">
    <cofactor evidence="1">
        <name>Mg(2+)</name>
        <dbReference type="ChEBI" id="CHEBI:18420"/>
    </cofactor>
</comment>